<dbReference type="SUPFAM" id="SSF140731">
    <property type="entry name" value="PA2201 C-terminal domain-like"/>
    <property type="match status" value="1"/>
</dbReference>
<evidence type="ECO:0000259" key="2">
    <source>
        <dbReference type="Pfam" id="PF08929"/>
    </source>
</evidence>
<accession>A0A395UKP5</accession>
<organism evidence="3 4">
    <name type="scientific">Phocaeicola vulgatus</name>
    <name type="common">Bacteroides vulgatus</name>
    <dbReference type="NCBI Taxonomy" id="821"/>
    <lineage>
        <taxon>Bacteria</taxon>
        <taxon>Pseudomonadati</taxon>
        <taxon>Bacteroidota</taxon>
        <taxon>Bacteroidia</taxon>
        <taxon>Bacteroidales</taxon>
        <taxon>Bacteroidaceae</taxon>
        <taxon>Phocaeicola</taxon>
    </lineage>
</organism>
<evidence type="ECO:0000313" key="4">
    <source>
        <dbReference type="Proteomes" id="UP000266497"/>
    </source>
</evidence>
<dbReference type="InterPro" id="IPR015024">
    <property type="entry name" value="PoNi_N"/>
</dbReference>
<dbReference type="Pfam" id="PF08929">
    <property type="entry name" value="PoNi_C"/>
    <property type="match status" value="1"/>
</dbReference>
<dbReference type="RefSeq" id="WP_117710081.1">
    <property type="nucleotide sequence ID" value="NZ_JAQCQK010000004.1"/>
</dbReference>
<comment type="caution">
    <text evidence="3">The sequence shown here is derived from an EMBL/GenBank/DDBJ whole genome shotgun (WGS) entry which is preliminary data.</text>
</comment>
<evidence type="ECO:0000313" key="3">
    <source>
        <dbReference type="EMBL" id="RGR30530.1"/>
    </source>
</evidence>
<dbReference type="EMBL" id="QRUD01000130">
    <property type="protein sequence ID" value="RGR30530.1"/>
    <property type="molecule type" value="Genomic_DNA"/>
</dbReference>
<name>A0A395UKP5_PHOVU</name>
<feature type="domain" description="PoNi C-terminal" evidence="2">
    <location>
        <begin position="135"/>
        <end position="243"/>
    </location>
</feature>
<gene>
    <name evidence="3" type="ORF">DWY53_22860</name>
</gene>
<dbReference type="Proteomes" id="UP000266497">
    <property type="component" value="Unassembled WGS sequence"/>
</dbReference>
<evidence type="ECO:0000259" key="1">
    <source>
        <dbReference type="Pfam" id="PF08928"/>
    </source>
</evidence>
<dbReference type="InterPro" id="IPR015025">
    <property type="entry name" value="PoNi_C"/>
</dbReference>
<protein>
    <submittedName>
        <fullName evidence="3">DUF1911 domain-containing protein</fullName>
    </submittedName>
</protein>
<dbReference type="InterPro" id="IPR028983">
    <property type="entry name" value="PA2201-like_C"/>
</dbReference>
<feature type="domain" description="PoNi N-terminal" evidence="1">
    <location>
        <begin position="4"/>
        <end position="124"/>
    </location>
</feature>
<sequence length="251" mass="29634">MVLRDSLFTEKQYLDQLTKYSQRSKQLENSIDELLEAEKKHIQLYSAPNKQVIHNKYNTLFGCKLNSFVTKYSMGEDIVKLKSDYDDLVKILKDNWTVTGGYVQMLWMLSIGIMLDTDINNIQILSDMINDEHVDDFLYNMFIKYRLPNWERNSNTILFPIPYQSILSIFISSKQSKLLAIDKIEKYIKKEWYRGHSDCSWYNDHKYGIVHNGYWSFESGALVKILGLDDSILKGQPYYPYDMVHWADSQK</sequence>
<dbReference type="Pfam" id="PF08928">
    <property type="entry name" value="PoNi_N"/>
    <property type="match status" value="1"/>
</dbReference>
<reference evidence="3 4" key="1">
    <citation type="submission" date="2018-08" db="EMBL/GenBank/DDBJ databases">
        <title>A genome reference for cultivated species of the human gut microbiota.</title>
        <authorList>
            <person name="Zou Y."/>
            <person name="Xue W."/>
            <person name="Luo G."/>
        </authorList>
    </citation>
    <scope>NUCLEOTIDE SEQUENCE [LARGE SCALE GENOMIC DNA]</scope>
    <source>
        <strain evidence="3 4">AF25-30LB</strain>
    </source>
</reference>
<proteinExistence type="predicted"/>
<dbReference type="AlphaFoldDB" id="A0A395UKP5"/>
<dbReference type="Gene3D" id="1.10.3920.10">
    <property type="entry name" value="PA2201 C-terminal domain-like"/>
    <property type="match status" value="1"/>
</dbReference>